<evidence type="ECO:0000313" key="2">
    <source>
        <dbReference type="Proteomes" id="UP000499080"/>
    </source>
</evidence>
<gene>
    <name evidence="1" type="ORF">AVEN_61544_1</name>
</gene>
<protein>
    <submittedName>
        <fullName evidence="1">Uncharacterized protein</fullName>
    </submittedName>
</protein>
<keyword evidence="2" id="KW-1185">Reference proteome</keyword>
<organism evidence="1 2">
    <name type="scientific">Araneus ventricosus</name>
    <name type="common">Orbweaver spider</name>
    <name type="synonym">Epeira ventricosa</name>
    <dbReference type="NCBI Taxonomy" id="182803"/>
    <lineage>
        <taxon>Eukaryota</taxon>
        <taxon>Metazoa</taxon>
        <taxon>Ecdysozoa</taxon>
        <taxon>Arthropoda</taxon>
        <taxon>Chelicerata</taxon>
        <taxon>Arachnida</taxon>
        <taxon>Araneae</taxon>
        <taxon>Araneomorphae</taxon>
        <taxon>Entelegynae</taxon>
        <taxon>Araneoidea</taxon>
        <taxon>Araneidae</taxon>
        <taxon>Araneus</taxon>
    </lineage>
</organism>
<dbReference type="AlphaFoldDB" id="A0A4Y2MFU6"/>
<name>A0A4Y2MFU6_ARAVE</name>
<sequence>MESKFDTVTKLAFTGVTPHRHTPKPHQSYPVPSCPLYFALAHPTGAKKSTELFRSNESSFPKRKRSEETWAPFAEKMVLKAYLRILLWFGLRSLFIDSQRHVTSLASELCHRSTLSLDFDFCLSYCIMEKPKLSLS</sequence>
<dbReference type="Proteomes" id="UP000499080">
    <property type="component" value="Unassembled WGS sequence"/>
</dbReference>
<reference evidence="1 2" key="1">
    <citation type="journal article" date="2019" name="Sci. Rep.">
        <title>Orb-weaving spider Araneus ventricosus genome elucidates the spidroin gene catalogue.</title>
        <authorList>
            <person name="Kono N."/>
            <person name="Nakamura H."/>
            <person name="Ohtoshi R."/>
            <person name="Moran D.A.P."/>
            <person name="Shinohara A."/>
            <person name="Yoshida Y."/>
            <person name="Fujiwara M."/>
            <person name="Mori M."/>
            <person name="Tomita M."/>
            <person name="Arakawa K."/>
        </authorList>
    </citation>
    <scope>NUCLEOTIDE SEQUENCE [LARGE SCALE GENOMIC DNA]</scope>
</reference>
<evidence type="ECO:0000313" key="1">
    <source>
        <dbReference type="EMBL" id="GBN25354.1"/>
    </source>
</evidence>
<comment type="caution">
    <text evidence="1">The sequence shown here is derived from an EMBL/GenBank/DDBJ whole genome shotgun (WGS) entry which is preliminary data.</text>
</comment>
<accession>A0A4Y2MFU6</accession>
<dbReference type="EMBL" id="BGPR01007232">
    <property type="protein sequence ID" value="GBN25354.1"/>
    <property type="molecule type" value="Genomic_DNA"/>
</dbReference>
<proteinExistence type="predicted"/>